<name>A0ABU8Q2S3_9SPHN</name>
<feature type="region of interest" description="Disordered" evidence="1">
    <location>
        <begin position="195"/>
        <end position="216"/>
    </location>
</feature>
<reference evidence="2 3" key="1">
    <citation type="submission" date="2023-12" db="EMBL/GenBank/DDBJ databases">
        <title>Gut-associated functions are favored during microbiome assembly across C. elegans life.</title>
        <authorList>
            <person name="Zimmermann J."/>
        </authorList>
    </citation>
    <scope>NUCLEOTIDE SEQUENCE [LARGE SCALE GENOMIC DNA]</scope>
    <source>
        <strain evidence="2 3">JUb134</strain>
    </source>
</reference>
<protein>
    <recommendedName>
        <fullName evidence="4">Lipoprotein</fullName>
    </recommendedName>
</protein>
<evidence type="ECO:0000256" key="1">
    <source>
        <dbReference type="SAM" id="MobiDB-lite"/>
    </source>
</evidence>
<dbReference type="EMBL" id="JBBGZA010000001">
    <property type="protein sequence ID" value="MEJ5093310.1"/>
    <property type="molecule type" value="Genomic_DNA"/>
</dbReference>
<comment type="caution">
    <text evidence="2">The sequence shown here is derived from an EMBL/GenBank/DDBJ whole genome shotgun (WGS) entry which is preliminary data.</text>
</comment>
<proteinExistence type="predicted"/>
<gene>
    <name evidence="2" type="ORF">WH159_01950</name>
</gene>
<organism evidence="2 3">
    <name type="scientific">Sphingomonas molluscorum</name>
    <dbReference type="NCBI Taxonomy" id="418184"/>
    <lineage>
        <taxon>Bacteria</taxon>
        <taxon>Pseudomonadati</taxon>
        <taxon>Pseudomonadota</taxon>
        <taxon>Alphaproteobacteria</taxon>
        <taxon>Sphingomonadales</taxon>
        <taxon>Sphingomonadaceae</taxon>
        <taxon>Sphingomonas</taxon>
    </lineage>
</organism>
<evidence type="ECO:0000313" key="3">
    <source>
        <dbReference type="Proteomes" id="UP001380365"/>
    </source>
</evidence>
<feature type="compositionally biased region" description="Pro residues" evidence="1">
    <location>
        <begin position="37"/>
        <end position="48"/>
    </location>
</feature>
<feature type="compositionally biased region" description="Low complexity" evidence="1">
    <location>
        <begin position="49"/>
        <end position="68"/>
    </location>
</feature>
<feature type="compositionally biased region" description="Low complexity" evidence="1">
    <location>
        <begin position="23"/>
        <end position="36"/>
    </location>
</feature>
<sequence length="216" mass="22781">MRTFLPLLALTCLCACGGDPTPEEAAPNVAVAEETPAPTPAPTAPATPVPSSDAPTPTPAATATSSTAGRVSRYTSLSDCRVVRSAPDEAGFSESSCPGLGDYRLKLVEADGRQNLLLVSGGREHNLRLSSVTSGGFSELGKRIEWRGREQDGSFRPDALILRYDVVENFDQPTRPTSYLLPVSLERTPCLSAKIRPGADQNDRARAAADGPGKCL</sequence>
<dbReference type="RefSeq" id="WP_132882880.1">
    <property type="nucleotide sequence ID" value="NZ_JBBGZA010000001.1"/>
</dbReference>
<accession>A0ABU8Q2S3</accession>
<evidence type="ECO:0000313" key="2">
    <source>
        <dbReference type="EMBL" id="MEJ5093310.1"/>
    </source>
</evidence>
<feature type="region of interest" description="Disordered" evidence="1">
    <location>
        <begin position="23"/>
        <end position="69"/>
    </location>
</feature>
<evidence type="ECO:0008006" key="4">
    <source>
        <dbReference type="Google" id="ProtNLM"/>
    </source>
</evidence>
<keyword evidence="3" id="KW-1185">Reference proteome</keyword>
<dbReference type="Proteomes" id="UP001380365">
    <property type="component" value="Unassembled WGS sequence"/>
</dbReference>